<evidence type="ECO:0000313" key="3">
    <source>
        <dbReference type="Proteomes" id="UP001480595"/>
    </source>
</evidence>
<feature type="transmembrane region" description="Helical" evidence="1">
    <location>
        <begin position="65"/>
        <end position="87"/>
    </location>
</feature>
<gene>
    <name evidence="2" type="ORF">PG994_002289</name>
</gene>
<comment type="caution">
    <text evidence="2">The sequence shown here is derived from an EMBL/GenBank/DDBJ whole genome shotgun (WGS) entry which is preliminary data.</text>
</comment>
<evidence type="ECO:0008006" key="4">
    <source>
        <dbReference type="Google" id="ProtNLM"/>
    </source>
</evidence>
<evidence type="ECO:0000256" key="1">
    <source>
        <dbReference type="SAM" id="Phobius"/>
    </source>
</evidence>
<dbReference type="Pfam" id="PF14087">
    <property type="entry name" value="DUF4267"/>
    <property type="match status" value="1"/>
</dbReference>
<keyword evidence="1" id="KW-1133">Transmembrane helix</keyword>
<reference evidence="2 3" key="1">
    <citation type="submission" date="2023-01" db="EMBL/GenBank/DDBJ databases">
        <title>Analysis of 21 Apiospora genomes using comparative genomics revels a genus with tremendous synthesis potential of carbohydrate active enzymes and secondary metabolites.</title>
        <authorList>
            <person name="Sorensen T."/>
        </authorList>
    </citation>
    <scope>NUCLEOTIDE SEQUENCE [LARGE SCALE GENOMIC DNA]</scope>
    <source>
        <strain evidence="2 3">CBS 135458</strain>
    </source>
</reference>
<dbReference type="RefSeq" id="XP_066721839.1">
    <property type="nucleotide sequence ID" value="XM_066853698.1"/>
</dbReference>
<keyword evidence="3" id="KW-1185">Reference proteome</keyword>
<sequence>MPEPVYLRHMPVLVAAISMTCDGLHPSASPSASRAAVAAVMHLHNARNTALGLGLFTLYLRRQHAACDIVLAIAGLFIGLVDGYVLWKEAGNVRKAAHRLASSCLFAAAGFAGWTAARPSRRPWMVFYT</sequence>
<accession>A0ABR1WVZ9</accession>
<organism evidence="2 3">
    <name type="scientific">Apiospora phragmitis</name>
    <dbReference type="NCBI Taxonomy" id="2905665"/>
    <lineage>
        <taxon>Eukaryota</taxon>
        <taxon>Fungi</taxon>
        <taxon>Dikarya</taxon>
        <taxon>Ascomycota</taxon>
        <taxon>Pezizomycotina</taxon>
        <taxon>Sordariomycetes</taxon>
        <taxon>Xylariomycetidae</taxon>
        <taxon>Amphisphaeriales</taxon>
        <taxon>Apiosporaceae</taxon>
        <taxon>Apiospora</taxon>
    </lineage>
</organism>
<keyword evidence="1" id="KW-0472">Membrane</keyword>
<dbReference type="EMBL" id="JAQQWL010000002">
    <property type="protein sequence ID" value="KAK8087315.1"/>
    <property type="molecule type" value="Genomic_DNA"/>
</dbReference>
<feature type="transmembrane region" description="Helical" evidence="1">
    <location>
        <begin position="99"/>
        <end position="117"/>
    </location>
</feature>
<dbReference type="GeneID" id="92086761"/>
<dbReference type="InterPro" id="IPR025363">
    <property type="entry name" value="DUF4267"/>
</dbReference>
<protein>
    <recommendedName>
        <fullName evidence="4">DUF1275 domain-containing protein</fullName>
    </recommendedName>
</protein>
<proteinExistence type="predicted"/>
<name>A0ABR1WVZ9_9PEZI</name>
<keyword evidence="1" id="KW-0812">Transmembrane</keyword>
<evidence type="ECO:0000313" key="2">
    <source>
        <dbReference type="EMBL" id="KAK8087315.1"/>
    </source>
</evidence>
<dbReference type="Proteomes" id="UP001480595">
    <property type="component" value="Unassembled WGS sequence"/>
</dbReference>